<gene>
    <name evidence="2" type="ORF">KFK09_019678</name>
</gene>
<reference evidence="2" key="1">
    <citation type="journal article" date="2022" name="Front. Genet.">
        <title>Chromosome-Scale Assembly of the Dendrobium nobile Genome Provides Insights Into the Molecular Mechanism of the Biosynthesis of the Medicinal Active Ingredient of Dendrobium.</title>
        <authorList>
            <person name="Xu Q."/>
            <person name="Niu S.-C."/>
            <person name="Li K.-L."/>
            <person name="Zheng P.-J."/>
            <person name="Zhang X.-J."/>
            <person name="Jia Y."/>
            <person name="Liu Y."/>
            <person name="Niu Y.-X."/>
            <person name="Yu L.-H."/>
            <person name="Chen D.-F."/>
            <person name="Zhang G.-Q."/>
        </authorList>
    </citation>
    <scope>NUCLEOTIDE SEQUENCE</scope>
    <source>
        <tissue evidence="2">Leaf</tissue>
    </source>
</reference>
<organism evidence="2 3">
    <name type="scientific">Dendrobium nobile</name>
    <name type="common">Orchid</name>
    <dbReference type="NCBI Taxonomy" id="94219"/>
    <lineage>
        <taxon>Eukaryota</taxon>
        <taxon>Viridiplantae</taxon>
        <taxon>Streptophyta</taxon>
        <taxon>Embryophyta</taxon>
        <taxon>Tracheophyta</taxon>
        <taxon>Spermatophyta</taxon>
        <taxon>Magnoliopsida</taxon>
        <taxon>Liliopsida</taxon>
        <taxon>Asparagales</taxon>
        <taxon>Orchidaceae</taxon>
        <taxon>Epidendroideae</taxon>
        <taxon>Malaxideae</taxon>
        <taxon>Dendrobiinae</taxon>
        <taxon>Dendrobium</taxon>
    </lineage>
</organism>
<feature type="region of interest" description="Disordered" evidence="1">
    <location>
        <begin position="310"/>
        <end position="333"/>
    </location>
</feature>
<accession>A0A8T3AXC9</accession>
<sequence>MEETKWAAKDASSAIKVIQFDPPRNPVVSSPSIRPLALPFRKKKAQRLVSLCIGVLGQHLEDIIADILEIAAKFPADIKLVLLAIARRRQLLNDDVLVALADNLWEILDISGSNVTDIGFSKVSQICTNLRAVDISRCDKITVAGLTDLFDHCRSLATLRCGGSPRSEFTARRCLSILKPKLDNLDGESWEELDIMDIGNGAQSLRWLVWPKIDEDSKMTLATECSRICVNPQGSIGVRGVRVPVEAMHSVALDHHVVEDIDPKTWAVSGISHARKIPVASAEAEAEAEAPEMSIAEKFRLAFMERDAKLAPKRAKNERQHRRRAEKELLMSSTTAKSLALASQAGKFLNNRS</sequence>
<evidence type="ECO:0000313" key="2">
    <source>
        <dbReference type="EMBL" id="KAI0498785.1"/>
    </source>
</evidence>
<dbReference type="AlphaFoldDB" id="A0A8T3AXC9"/>
<dbReference type="EMBL" id="JAGYWB010000014">
    <property type="protein sequence ID" value="KAI0498785.1"/>
    <property type="molecule type" value="Genomic_DNA"/>
</dbReference>
<dbReference type="Gene3D" id="3.80.10.10">
    <property type="entry name" value="Ribonuclease Inhibitor"/>
    <property type="match status" value="1"/>
</dbReference>
<evidence type="ECO:0000313" key="3">
    <source>
        <dbReference type="Proteomes" id="UP000829196"/>
    </source>
</evidence>
<evidence type="ECO:0000256" key="1">
    <source>
        <dbReference type="SAM" id="MobiDB-lite"/>
    </source>
</evidence>
<comment type="caution">
    <text evidence="2">The sequence shown here is derived from an EMBL/GenBank/DDBJ whole genome shotgun (WGS) entry which is preliminary data.</text>
</comment>
<name>A0A8T3AXC9_DENNO</name>
<protein>
    <recommendedName>
        <fullName evidence="4">RNI-like superfamily protein</fullName>
    </recommendedName>
</protein>
<proteinExistence type="predicted"/>
<dbReference type="Proteomes" id="UP000829196">
    <property type="component" value="Unassembled WGS sequence"/>
</dbReference>
<dbReference type="SUPFAM" id="SSF52047">
    <property type="entry name" value="RNI-like"/>
    <property type="match status" value="1"/>
</dbReference>
<keyword evidence="3" id="KW-1185">Reference proteome</keyword>
<dbReference type="OrthoDB" id="10257471at2759"/>
<evidence type="ECO:0008006" key="4">
    <source>
        <dbReference type="Google" id="ProtNLM"/>
    </source>
</evidence>
<dbReference type="InterPro" id="IPR032675">
    <property type="entry name" value="LRR_dom_sf"/>
</dbReference>